<organism evidence="2">
    <name type="scientific">uncultured organism</name>
    <dbReference type="NCBI Taxonomy" id="155900"/>
    <lineage>
        <taxon>unclassified sequences</taxon>
        <taxon>environmental samples</taxon>
    </lineage>
</organism>
<sequence length="31" mass="3213">MSTATAAMPIIPEGSAHQGESPKAEMNARPM</sequence>
<name>A0A5B8RIU0_9ZZZZ</name>
<gene>
    <name evidence="2" type="ORF">KBTEX_03328</name>
</gene>
<protein>
    <submittedName>
        <fullName evidence="2">Uncharacterized protein</fullName>
    </submittedName>
</protein>
<accession>A0A5B8RIU0</accession>
<dbReference type="AlphaFoldDB" id="A0A5B8RIU0"/>
<reference evidence="2" key="1">
    <citation type="submission" date="2019-06" db="EMBL/GenBank/DDBJ databases">
        <authorList>
            <person name="Murdoch R.W."/>
            <person name="Fathepure B."/>
        </authorList>
    </citation>
    <scope>NUCLEOTIDE SEQUENCE</scope>
</reference>
<proteinExistence type="predicted"/>
<evidence type="ECO:0000256" key="1">
    <source>
        <dbReference type="SAM" id="MobiDB-lite"/>
    </source>
</evidence>
<feature type="region of interest" description="Disordered" evidence="1">
    <location>
        <begin position="1"/>
        <end position="31"/>
    </location>
</feature>
<dbReference type="EMBL" id="MN079190">
    <property type="protein sequence ID" value="QEA06985.1"/>
    <property type="molecule type" value="Genomic_DNA"/>
</dbReference>
<evidence type="ECO:0000313" key="2">
    <source>
        <dbReference type="EMBL" id="QEA06985.1"/>
    </source>
</evidence>